<keyword evidence="4" id="KW-1185">Reference proteome</keyword>
<dbReference type="Proteomes" id="UP001161391">
    <property type="component" value="Unassembled WGS sequence"/>
</dbReference>
<feature type="region of interest" description="Disordered" evidence="1">
    <location>
        <begin position="21"/>
        <end position="63"/>
    </location>
</feature>
<accession>A0ABQ5V6A7</accession>
<reference evidence="3" key="2">
    <citation type="submission" date="2023-01" db="EMBL/GenBank/DDBJ databases">
        <title>Draft genome sequence of Algimonas ampicilliniresistens strain NBRC 108219.</title>
        <authorList>
            <person name="Sun Q."/>
            <person name="Mori K."/>
        </authorList>
    </citation>
    <scope>NUCLEOTIDE SEQUENCE</scope>
    <source>
        <strain evidence="3">NBRC 108219</strain>
    </source>
</reference>
<feature type="compositionally biased region" description="Pro residues" evidence="1">
    <location>
        <begin position="29"/>
        <end position="55"/>
    </location>
</feature>
<name>A0ABQ5V6A7_9PROT</name>
<feature type="chain" id="PRO_5045084700" evidence="2">
    <location>
        <begin position="24"/>
        <end position="101"/>
    </location>
</feature>
<reference evidence="3" key="1">
    <citation type="journal article" date="2014" name="Int. J. Syst. Evol. Microbiol.">
        <title>Complete genome of a new Firmicutes species belonging to the dominant human colonic microbiota ('Ruminococcus bicirculans') reveals two chromosomes and a selective capacity to utilize plant glucans.</title>
        <authorList>
            <consortium name="NISC Comparative Sequencing Program"/>
            <person name="Wegmann U."/>
            <person name="Louis P."/>
            <person name="Goesmann A."/>
            <person name="Henrissat B."/>
            <person name="Duncan S.H."/>
            <person name="Flint H.J."/>
        </authorList>
    </citation>
    <scope>NUCLEOTIDE SEQUENCE</scope>
    <source>
        <strain evidence="3">NBRC 108219</strain>
    </source>
</reference>
<dbReference type="EMBL" id="BSNK01000001">
    <property type="protein sequence ID" value="GLQ22547.1"/>
    <property type="molecule type" value="Genomic_DNA"/>
</dbReference>
<comment type="caution">
    <text evidence="3">The sequence shown here is derived from an EMBL/GenBank/DDBJ whole genome shotgun (WGS) entry which is preliminary data.</text>
</comment>
<evidence type="ECO:0000256" key="2">
    <source>
        <dbReference type="SAM" id="SignalP"/>
    </source>
</evidence>
<keyword evidence="2" id="KW-0732">Signal</keyword>
<feature type="signal peptide" evidence="2">
    <location>
        <begin position="1"/>
        <end position="23"/>
    </location>
</feature>
<sequence length="101" mass="10311">MNTKHLFLIVAIPALFLSACGGGGDNNFTPPPTGTVVIPPVPPPPTPPTPPPTPDSTPQAAAGAGFATAFNANQFDEPRNPIMGDIIALDKMAEPTDIANP</sequence>
<dbReference type="PROSITE" id="PS51257">
    <property type="entry name" value="PROKAR_LIPOPROTEIN"/>
    <property type="match status" value="1"/>
</dbReference>
<protein>
    <submittedName>
        <fullName evidence="3">Uncharacterized protein</fullName>
    </submittedName>
</protein>
<gene>
    <name evidence="3" type="ORF">GCM10007853_04210</name>
</gene>
<dbReference type="RefSeq" id="WP_284387021.1">
    <property type="nucleotide sequence ID" value="NZ_BSNK01000001.1"/>
</dbReference>
<evidence type="ECO:0000313" key="3">
    <source>
        <dbReference type="EMBL" id="GLQ22547.1"/>
    </source>
</evidence>
<proteinExistence type="predicted"/>
<evidence type="ECO:0000256" key="1">
    <source>
        <dbReference type="SAM" id="MobiDB-lite"/>
    </source>
</evidence>
<organism evidence="3 4">
    <name type="scientific">Algimonas ampicilliniresistens</name>
    <dbReference type="NCBI Taxonomy" id="1298735"/>
    <lineage>
        <taxon>Bacteria</taxon>
        <taxon>Pseudomonadati</taxon>
        <taxon>Pseudomonadota</taxon>
        <taxon>Alphaproteobacteria</taxon>
        <taxon>Maricaulales</taxon>
        <taxon>Robiginitomaculaceae</taxon>
        <taxon>Algimonas</taxon>
    </lineage>
</organism>
<evidence type="ECO:0000313" key="4">
    <source>
        <dbReference type="Proteomes" id="UP001161391"/>
    </source>
</evidence>